<evidence type="ECO:0000256" key="9">
    <source>
        <dbReference type="ARBA" id="ARBA00023125"/>
    </source>
</evidence>
<dbReference type="GO" id="GO:0140658">
    <property type="term" value="F:ATP-dependent chromatin remodeler activity"/>
    <property type="evidence" value="ECO:0007669"/>
    <property type="project" value="UniProtKB-ARBA"/>
</dbReference>
<name>R9NWH0_PSEHS</name>
<feature type="compositionally biased region" description="Low complexity" evidence="11">
    <location>
        <begin position="421"/>
        <end position="440"/>
    </location>
</feature>
<dbReference type="GO" id="GO:0005694">
    <property type="term" value="C:chromosome"/>
    <property type="evidence" value="ECO:0007669"/>
    <property type="project" value="UniProtKB-ARBA"/>
</dbReference>
<feature type="region of interest" description="Disordered" evidence="11">
    <location>
        <begin position="125"/>
        <end position="146"/>
    </location>
</feature>
<evidence type="ECO:0000256" key="3">
    <source>
        <dbReference type="ARBA" id="ARBA00012551"/>
    </source>
</evidence>
<dbReference type="STRING" id="1305764.R9NWH0"/>
<evidence type="ECO:0000256" key="4">
    <source>
        <dbReference type="ARBA" id="ARBA00022741"/>
    </source>
</evidence>
<dbReference type="GO" id="GO:0016787">
    <property type="term" value="F:hydrolase activity"/>
    <property type="evidence" value="ECO:0007669"/>
    <property type="project" value="UniProtKB-KW"/>
</dbReference>
<evidence type="ECO:0000313" key="14">
    <source>
        <dbReference type="EMBL" id="GAC92953.1"/>
    </source>
</evidence>
<keyword evidence="4" id="KW-0547">Nucleotide-binding</keyword>
<dbReference type="Pfam" id="PF00271">
    <property type="entry name" value="Helicase_C"/>
    <property type="match status" value="1"/>
</dbReference>
<dbReference type="GO" id="GO:0005524">
    <property type="term" value="F:ATP binding"/>
    <property type="evidence" value="ECO:0007669"/>
    <property type="project" value="UniProtKB-KW"/>
</dbReference>
<evidence type="ECO:0000256" key="5">
    <source>
        <dbReference type="ARBA" id="ARBA00022801"/>
    </source>
</evidence>
<feature type="region of interest" description="Disordered" evidence="11">
    <location>
        <begin position="162"/>
        <end position="353"/>
    </location>
</feature>
<evidence type="ECO:0000256" key="1">
    <source>
        <dbReference type="ARBA" id="ARBA00004123"/>
    </source>
</evidence>
<dbReference type="InterPro" id="IPR001650">
    <property type="entry name" value="Helicase_C-like"/>
</dbReference>
<feature type="domain" description="Helicase C-terminal" evidence="13">
    <location>
        <begin position="1031"/>
        <end position="1191"/>
    </location>
</feature>
<dbReference type="Proteomes" id="UP000014071">
    <property type="component" value="Unassembled WGS sequence"/>
</dbReference>
<dbReference type="PROSITE" id="PS51192">
    <property type="entry name" value="HELICASE_ATP_BIND_1"/>
    <property type="match status" value="1"/>
</dbReference>
<proteinExistence type="inferred from homology"/>
<protein>
    <recommendedName>
        <fullName evidence="3">DNA helicase</fullName>
        <ecNumber evidence="3">3.6.4.12</ecNumber>
    </recommendedName>
</protein>
<keyword evidence="10" id="KW-0539">Nucleus</keyword>
<evidence type="ECO:0000256" key="2">
    <source>
        <dbReference type="ARBA" id="ARBA00007025"/>
    </source>
</evidence>
<feature type="compositionally biased region" description="Basic and acidic residues" evidence="11">
    <location>
        <begin position="469"/>
        <end position="478"/>
    </location>
</feature>
<dbReference type="InterPro" id="IPR000330">
    <property type="entry name" value="SNF2_N"/>
</dbReference>
<evidence type="ECO:0000256" key="6">
    <source>
        <dbReference type="ARBA" id="ARBA00022806"/>
    </source>
</evidence>
<comment type="subcellular location">
    <subcellularLocation>
        <location evidence="1">Nucleus</location>
    </subcellularLocation>
</comment>
<comment type="similarity">
    <text evidence="2">Belongs to the SNF2/RAD54 helicase family.</text>
</comment>
<dbReference type="InterPro" id="IPR014001">
    <property type="entry name" value="Helicase_ATP-bd"/>
</dbReference>
<gene>
    <name evidence="14" type="ORF">PHSY_000513</name>
</gene>
<evidence type="ECO:0000313" key="15">
    <source>
        <dbReference type="Proteomes" id="UP000014071"/>
    </source>
</evidence>
<evidence type="ECO:0000256" key="7">
    <source>
        <dbReference type="ARBA" id="ARBA00022840"/>
    </source>
</evidence>
<feature type="compositionally biased region" description="Low complexity" evidence="11">
    <location>
        <begin position="201"/>
        <end position="219"/>
    </location>
</feature>
<feature type="compositionally biased region" description="Polar residues" evidence="11">
    <location>
        <begin position="313"/>
        <end position="333"/>
    </location>
</feature>
<feature type="compositionally biased region" description="Basic and acidic residues" evidence="11">
    <location>
        <begin position="270"/>
        <end position="279"/>
    </location>
</feature>
<dbReference type="EMBL" id="DF238771">
    <property type="protein sequence ID" value="GAC92953.1"/>
    <property type="molecule type" value="Genomic_DNA"/>
</dbReference>
<dbReference type="InterPro" id="IPR027417">
    <property type="entry name" value="P-loop_NTPase"/>
</dbReference>
<dbReference type="Gene3D" id="3.40.50.10810">
    <property type="entry name" value="Tandem AAA-ATPase domain"/>
    <property type="match status" value="1"/>
</dbReference>
<keyword evidence="6" id="KW-0347">Helicase</keyword>
<feature type="compositionally biased region" description="Low complexity" evidence="11">
    <location>
        <begin position="176"/>
        <end position="192"/>
    </location>
</feature>
<feature type="compositionally biased region" description="Basic and acidic residues" evidence="11">
    <location>
        <begin position="341"/>
        <end position="353"/>
    </location>
</feature>
<reference evidence="15" key="1">
    <citation type="journal article" date="2013" name="Genome Announc.">
        <title>Draft genome sequence of the basidiomycetous yeast-like fungus Pseudozyma hubeiensis SY62, which produces an abundant amount of the biosurfactant mannosylerythritol lipids.</title>
        <authorList>
            <person name="Konishi M."/>
            <person name="Hatada Y."/>
            <person name="Horiuchi J."/>
        </authorList>
    </citation>
    <scope>NUCLEOTIDE SEQUENCE [LARGE SCALE GENOMIC DNA]</scope>
    <source>
        <strain evidence="15">SY62</strain>
    </source>
</reference>
<evidence type="ECO:0000259" key="12">
    <source>
        <dbReference type="PROSITE" id="PS51192"/>
    </source>
</evidence>
<dbReference type="GO" id="GO:0005634">
    <property type="term" value="C:nucleus"/>
    <property type="evidence" value="ECO:0007669"/>
    <property type="project" value="UniProtKB-SubCell"/>
</dbReference>
<dbReference type="SMART" id="SM00487">
    <property type="entry name" value="DEXDc"/>
    <property type="match status" value="1"/>
</dbReference>
<feature type="compositionally biased region" description="Basic and acidic residues" evidence="11">
    <location>
        <begin position="46"/>
        <end position="55"/>
    </location>
</feature>
<dbReference type="RefSeq" id="XP_012186540.1">
    <property type="nucleotide sequence ID" value="XM_012331150.1"/>
</dbReference>
<keyword evidence="7" id="KW-0067">ATP-binding</keyword>
<organism evidence="14 15">
    <name type="scientific">Pseudozyma hubeiensis (strain SY62)</name>
    <name type="common">Yeast</name>
    <dbReference type="NCBI Taxonomy" id="1305764"/>
    <lineage>
        <taxon>Eukaryota</taxon>
        <taxon>Fungi</taxon>
        <taxon>Dikarya</taxon>
        <taxon>Basidiomycota</taxon>
        <taxon>Ustilaginomycotina</taxon>
        <taxon>Ustilaginomycetes</taxon>
        <taxon>Ustilaginales</taxon>
        <taxon>Ustilaginaceae</taxon>
        <taxon>Pseudozyma</taxon>
    </lineage>
</organism>
<keyword evidence="8" id="KW-0156">Chromatin regulator</keyword>
<dbReference type="eggNOG" id="KOG0389">
    <property type="taxonomic scope" value="Eukaryota"/>
</dbReference>
<dbReference type="EC" id="3.6.4.12" evidence="3"/>
<dbReference type="AlphaFoldDB" id="R9NWH0"/>
<evidence type="ECO:0000256" key="11">
    <source>
        <dbReference type="SAM" id="MobiDB-lite"/>
    </source>
</evidence>
<feature type="region of interest" description="Disordered" evidence="11">
    <location>
        <begin position="15"/>
        <end position="55"/>
    </location>
</feature>
<feature type="domain" description="Helicase ATP-binding" evidence="12">
    <location>
        <begin position="648"/>
        <end position="837"/>
    </location>
</feature>
<dbReference type="HOGENOM" id="CLU_000315_16_1_1"/>
<dbReference type="OrthoDB" id="5857104at2759"/>
<dbReference type="FunFam" id="3.40.50.10810:FF:000014">
    <property type="entry name" value="SWI/SNF-related matrix-associated actin-dependent regulator of chromatin subfamily A containing DEAD/H box 1"/>
    <property type="match status" value="1"/>
</dbReference>
<feature type="region of interest" description="Disordered" evidence="11">
    <location>
        <begin position="1199"/>
        <end position="1218"/>
    </location>
</feature>
<keyword evidence="5" id="KW-0378">Hydrolase</keyword>
<feature type="compositionally biased region" description="Polar residues" evidence="11">
    <location>
        <begin position="390"/>
        <end position="420"/>
    </location>
</feature>
<dbReference type="Pfam" id="PF00176">
    <property type="entry name" value="SNF2-rel_dom"/>
    <property type="match status" value="1"/>
</dbReference>
<evidence type="ECO:0000256" key="10">
    <source>
        <dbReference type="ARBA" id="ARBA00023242"/>
    </source>
</evidence>
<feature type="region of interest" description="Disordered" evidence="11">
    <location>
        <begin position="390"/>
        <end position="478"/>
    </location>
</feature>
<dbReference type="InterPro" id="IPR038718">
    <property type="entry name" value="SNF2-like_sf"/>
</dbReference>
<dbReference type="GO" id="GO:0003677">
    <property type="term" value="F:DNA binding"/>
    <property type="evidence" value="ECO:0007669"/>
    <property type="project" value="UniProtKB-KW"/>
</dbReference>
<keyword evidence="15" id="KW-1185">Reference proteome</keyword>
<dbReference type="GeneID" id="24105819"/>
<dbReference type="CDD" id="cd18793">
    <property type="entry name" value="SF2_C_SNF"/>
    <property type="match status" value="1"/>
</dbReference>
<accession>R9NWH0</accession>
<evidence type="ECO:0000256" key="8">
    <source>
        <dbReference type="ARBA" id="ARBA00022853"/>
    </source>
</evidence>
<dbReference type="InterPro" id="IPR049730">
    <property type="entry name" value="SNF2/RAD54-like_C"/>
</dbReference>
<dbReference type="SUPFAM" id="SSF52540">
    <property type="entry name" value="P-loop containing nucleoside triphosphate hydrolases"/>
    <property type="match status" value="2"/>
</dbReference>
<dbReference type="PANTHER" id="PTHR10799">
    <property type="entry name" value="SNF2/RAD54 HELICASE FAMILY"/>
    <property type="match status" value="1"/>
</dbReference>
<dbReference type="SMART" id="SM00490">
    <property type="entry name" value="HELICc"/>
    <property type="match status" value="1"/>
</dbReference>
<sequence length="1218" mass="134431">MKFVAADRCNSQFGSVEFSHQKSEDDESSDNSPKPSLLDSAAVESLSRRDRGRERASENFIRLTDSSRIVSFRGPTLAHPSNPVRISDHLLNTPSCVPGPALLYRHSAVTRQTLSACTTHMLNGNHSDDSIEPATPPKNRSVGAPPPRILCLDSSPVINSPARTIYPSTMPDHTFRSAMGSGSASSMSRTTFTSQPKQHANCNSHASSSKSNGSTFGSSLDQYRFGANNNKRHTSGSDKSSDLSEPESSAGEERKPKKRRLVRGGATRSQSRDPSEEPASKPLKQQSNSRPAKHELDDDDDSVQEIPPPPARQPSTTSMAPSRPATTPSTSNGLPAPLSDEELREKARTIIKERPLLEPKRVIAALRQTRGDIPRAVHLLTNRPSVVTTKTVSLKPTSNGIQRSSPATLASRPAQNGVKQSISSNPSSRASTPSMSRAPSQSTASQPVPVKKTPRETVEISSDDDDSDGQDREEKEERAAVKWFNTADASALMDTTNCNAQQAETIIALRPFDDAEDIEEKLGSKSAKGVTPRLFHQCKDLMAGYYEVDEVLARCEKIGRELSDAMASWMPDASQTASRLASPALAASSVNASVAGSREGTPSSTLNLSFIKKGGSSNDKFYLEEQPKLLAEGVKLKDYQLVGVNWLHLLYRKKTSCILADEMGLGKTAQVIAFFAQLKDMGIRGPHLVVAPSSVLENWDREFRFFAPSINVRKYYGSQKDRVELREELAEDPDLEVILTTYEMAAGAPQDHSFLRKFGRRGCGRNECKPGCDEQGCRTGGFEVCVFDEGHMLKNRKSQKYEKLLKLKTRWRLLLTGTPLQNNLQELVSLLNFIMPEYFSDAEEALAAIFKVKAGGQQNQLSKQRVDRAKKMMHPFVLRRLKDKVLTDLTTKTTRVEYCDMTPVQRKIYAEAVAKTKRVAAAEAEAQVATTRKKAAATSSNKESGHVLMELRKAANHPLLSRRLFDEAKIDAMARDLMKEPDYADYNFEHVKEDLRINTDAQLSFSAQTYPATRKHVLPAAEWMKSGKVQALQRLIPEIQAKGDRILIFSQFTMVLDILCVCLEHMGVKYVGFTGSTQVEDRQVLVDQFTNDPSITVFLLSTKAGGLGINLIAANWVILFDQDFNPHNDKQAADRSYRMGQTKPVTVVKLLSRGTIDEDIHALGERKLELADRVSGEDDTESDEAEQKKVAQTLLSRLRDAASPSIHEISDDDEDESK</sequence>
<dbReference type="GO" id="GO:0003678">
    <property type="term" value="F:DNA helicase activity"/>
    <property type="evidence" value="ECO:0007669"/>
    <property type="project" value="UniProtKB-EC"/>
</dbReference>
<evidence type="ECO:0000259" key="13">
    <source>
        <dbReference type="PROSITE" id="PS51194"/>
    </source>
</evidence>
<keyword evidence="9" id="KW-0238">DNA-binding</keyword>
<dbReference type="FunFam" id="3.40.50.300:FF:001497">
    <property type="entry name" value="SNF2 family DNA-dependent ATPase"/>
    <property type="match status" value="1"/>
</dbReference>
<dbReference type="PROSITE" id="PS51194">
    <property type="entry name" value="HELICASE_CTER"/>
    <property type="match status" value="1"/>
</dbReference>
<dbReference type="Gene3D" id="3.40.50.300">
    <property type="entry name" value="P-loop containing nucleotide triphosphate hydrolases"/>
    <property type="match status" value="1"/>
</dbReference>